<protein>
    <submittedName>
        <fullName evidence="1">Uncharacterized protein</fullName>
    </submittedName>
</protein>
<organism evidence="1 2">
    <name type="scientific">Lachnellula arida</name>
    <dbReference type="NCBI Taxonomy" id="1316785"/>
    <lineage>
        <taxon>Eukaryota</taxon>
        <taxon>Fungi</taxon>
        <taxon>Dikarya</taxon>
        <taxon>Ascomycota</taxon>
        <taxon>Pezizomycotina</taxon>
        <taxon>Leotiomycetes</taxon>
        <taxon>Helotiales</taxon>
        <taxon>Lachnaceae</taxon>
        <taxon>Lachnellula</taxon>
    </lineage>
</organism>
<proteinExistence type="predicted"/>
<sequence>MLSNLGRILSQRHFGRKTFSRTIFLKRECLPLDIIPMLCLETQQRIL</sequence>
<reference evidence="1 2" key="1">
    <citation type="submission" date="2018-05" db="EMBL/GenBank/DDBJ databases">
        <title>Whole genome sequencing for identification of molecular markers to develop diagnostic detection tools for the regulated plant pathogen Lachnellula willkommii.</title>
        <authorList>
            <person name="Giroux E."/>
            <person name="Bilodeau G."/>
        </authorList>
    </citation>
    <scope>NUCLEOTIDE SEQUENCE [LARGE SCALE GENOMIC DNA]</scope>
    <source>
        <strain evidence="1 2">CBS 203.66</strain>
    </source>
</reference>
<evidence type="ECO:0000313" key="2">
    <source>
        <dbReference type="Proteomes" id="UP000469559"/>
    </source>
</evidence>
<name>A0A8T9AZH1_9HELO</name>
<dbReference type="AlphaFoldDB" id="A0A8T9AZH1"/>
<gene>
    <name evidence="1" type="ORF">LARI1_G008559</name>
</gene>
<comment type="caution">
    <text evidence="1">The sequence shown here is derived from an EMBL/GenBank/DDBJ whole genome shotgun (WGS) entry which is preliminary data.</text>
</comment>
<evidence type="ECO:0000313" key="1">
    <source>
        <dbReference type="EMBL" id="TVY12785.1"/>
    </source>
</evidence>
<dbReference type="EMBL" id="QGMF01001308">
    <property type="protein sequence ID" value="TVY12785.1"/>
    <property type="molecule type" value="Genomic_DNA"/>
</dbReference>
<dbReference type="Proteomes" id="UP000469559">
    <property type="component" value="Unassembled WGS sequence"/>
</dbReference>
<accession>A0A8T9AZH1</accession>
<keyword evidence="2" id="KW-1185">Reference proteome</keyword>